<protein>
    <submittedName>
        <fullName evidence="1">Uncharacterized protein</fullName>
    </submittedName>
</protein>
<accession>A0AAN8SDS4</accession>
<evidence type="ECO:0000313" key="1">
    <source>
        <dbReference type="EMBL" id="KAK6643205.1"/>
    </source>
</evidence>
<dbReference type="AlphaFoldDB" id="A0AAN8SDS4"/>
<dbReference type="EMBL" id="JAWJWE010000002">
    <property type="protein sequence ID" value="KAK6643205.1"/>
    <property type="molecule type" value="Genomic_DNA"/>
</dbReference>
<proteinExistence type="predicted"/>
<name>A0AAN8SDS4_POLSC</name>
<gene>
    <name evidence="1" type="ORF">RUM43_004709</name>
</gene>
<reference evidence="1 2" key="1">
    <citation type="submission" date="2023-10" db="EMBL/GenBank/DDBJ databases">
        <title>Genomes of two closely related lineages of the louse Polyplax serrata with different host specificities.</title>
        <authorList>
            <person name="Martinu J."/>
            <person name="Tarabai H."/>
            <person name="Stefka J."/>
            <person name="Hypsa V."/>
        </authorList>
    </citation>
    <scope>NUCLEOTIDE SEQUENCE [LARGE SCALE GENOMIC DNA]</scope>
    <source>
        <strain evidence="1">HR10_N</strain>
    </source>
</reference>
<comment type="caution">
    <text evidence="1">The sequence shown here is derived from an EMBL/GenBank/DDBJ whole genome shotgun (WGS) entry which is preliminary data.</text>
</comment>
<organism evidence="1 2">
    <name type="scientific">Polyplax serrata</name>
    <name type="common">Common mouse louse</name>
    <dbReference type="NCBI Taxonomy" id="468196"/>
    <lineage>
        <taxon>Eukaryota</taxon>
        <taxon>Metazoa</taxon>
        <taxon>Ecdysozoa</taxon>
        <taxon>Arthropoda</taxon>
        <taxon>Hexapoda</taxon>
        <taxon>Insecta</taxon>
        <taxon>Pterygota</taxon>
        <taxon>Neoptera</taxon>
        <taxon>Paraneoptera</taxon>
        <taxon>Psocodea</taxon>
        <taxon>Troctomorpha</taxon>
        <taxon>Phthiraptera</taxon>
        <taxon>Anoplura</taxon>
        <taxon>Polyplacidae</taxon>
        <taxon>Polyplax</taxon>
    </lineage>
</organism>
<evidence type="ECO:0000313" key="2">
    <source>
        <dbReference type="Proteomes" id="UP001372834"/>
    </source>
</evidence>
<dbReference type="Proteomes" id="UP001372834">
    <property type="component" value="Unassembled WGS sequence"/>
</dbReference>
<sequence length="127" mass="14615">MDWGYETKLQVSLVKFRREVCKEVVFSAGSRHTMPTTVDLFYSVEKFGSTLGLKLCVPADEESQRNFNNFLVSLSNDEEVFKNGAFHNGSLNIFGWKLLLMPLEERNEIRLGKEREKEHGRCGRPKA</sequence>